<dbReference type="AlphaFoldDB" id="A0A316YUF2"/>
<reference evidence="6 7" key="1">
    <citation type="journal article" date="2018" name="Mol. Biol. Evol.">
        <title>Broad Genomic Sampling Reveals a Smut Pathogenic Ancestry of the Fungal Clade Ustilaginomycotina.</title>
        <authorList>
            <person name="Kijpornyongpan T."/>
            <person name="Mondo S.J."/>
            <person name="Barry K."/>
            <person name="Sandor L."/>
            <person name="Lee J."/>
            <person name="Lipzen A."/>
            <person name="Pangilinan J."/>
            <person name="LaButti K."/>
            <person name="Hainaut M."/>
            <person name="Henrissat B."/>
            <person name="Grigoriev I.V."/>
            <person name="Spatafora J.W."/>
            <person name="Aime M.C."/>
        </authorList>
    </citation>
    <scope>NUCLEOTIDE SEQUENCE [LARGE SCALE GENOMIC DNA]</scope>
    <source>
        <strain evidence="6 7">MCA 4198</strain>
    </source>
</reference>
<dbReference type="GO" id="GO:0006351">
    <property type="term" value="P:DNA-templated transcription"/>
    <property type="evidence" value="ECO:0007669"/>
    <property type="project" value="InterPro"/>
</dbReference>
<keyword evidence="2" id="KW-0479">Metal-binding</keyword>
<feature type="compositionally biased region" description="Low complexity" evidence="4">
    <location>
        <begin position="173"/>
        <end position="190"/>
    </location>
</feature>
<dbReference type="PANTHER" id="PTHR31001">
    <property type="entry name" value="UNCHARACTERIZED TRANSCRIPTIONAL REGULATORY PROTEIN"/>
    <property type="match status" value="1"/>
</dbReference>
<feature type="compositionally biased region" description="Polar residues" evidence="4">
    <location>
        <begin position="934"/>
        <end position="945"/>
    </location>
</feature>
<dbReference type="STRING" id="215250.A0A316YUF2"/>
<dbReference type="Pfam" id="PF04082">
    <property type="entry name" value="Fungal_trans"/>
    <property type="match status" value="1"/>
</dbReference>
<dbReference type="InterPro" id="IPR050613">
    <property type="entry name" value="Sec_Metabolite_Reg"/>
</dbReference>
<feature type="region of interest" description="Disordered" evidence="4">
    <location>
        <begin position="1"/>
        <end position="50"/>
    </location>
</feature>
<feature type="compositionally biased region" description="Polar residues" evidence="4">
    <location>
        <begin position="130"/>
        <end position="147"/>
    </location>
</feature>
<evidence type="ECO:0000256" key="4">
    <source>
        <dbReference type="SAM" id="MobiDB-lite"/>
    </source>
</evidence>
<dbReference type="InterPro" id="IPR001138">
    <property type="entry name" value="Zn2Cys6_DnaBD"/>
</dbReference>
<dbReference type="CDD" id="cd12148">
    <property type="entry name" value="fungal_TF_MHR"/>
    <property type="match status" value="1"/>
</dbReference>
<dbReference type="PANTHER" id="PTHR31001:SF56">
    <property type="entry name" value="ZN(2)-C6 FUNGAL-TYPE DOMAIN-CONTAINING PROTEIN"/>
    <property type="match status" value="1"/>
</dbReference>
<feature type="compositionally biased region" description="Low complexity" evidence="4">
    <location>
        <begin position="8"/>
        <end position="30"/>
    </location>
</feature>
<feature type="compositionally biased region" description="Polar residues" evidence="4">
    <location>
        <begin position="840"/>
        <end position="857"/>
    </location>
</feature>
<protein>
    <recommendedName>
        <fullName evidence="5">Zn(2)-C6 fungal-type domain-containing protein</fullName>
    </recommendedName>
</protein>
<feature type="compositionally biased region" description="Low complexity" evidence="4">
    <location>
        <begin position="923"/>
        <end position="933"/>
    </location>
</feature>
<evidence type="ECO:0000256" key="1">
    <source>
        <dbReference type="ARBA" id="ARBA00004123"/>
    </source>
</evidence>
<organism evidence="6 7">
    <name type="scientific">Acaromyces ingoldii</name>
    <dbReference type="NCBI Taxonomy" id="215250"/>
    <lineage>
        <taxon>Eukaryota</taxon>
        <taxon>Fungi</taxon>
        <taxon>Dikarya</taxon>
        <taxon>Basidiomycota</taxon>
        <taxon>Ustilaginomycotina</taxon>
        <taxon>Exobasidiomycetes</taxon>
        <taxon>Exobasidiales</taxon>
        <taxon>Cryptobasidiaceae</taxon>
        <taxon>Acaromyces</taxon>
    </lineage>
</organism>
<dbReference type="OrthoDB" id="424974at2759"/>
<evidence type="ECO:0000313" key="7">
    <source>
        <dbReference type="Proteomes" id="UP000245768"/>
    </source>
</evidence>
<feature type="region of interest" description="Disordered" evidence="4">
    <location>
        <begin position="911"/>
        <end position="948"/>
    </location>
</feature>
<evidence type="ECO:0000256" key="2">
    <source>
        <dbReference type="ARBA" id="ARBA00022723"/>
    </source>
</evidence>
<sequence length="978" mass="107351">MDPRPMTSMSHQFSPSMSPSASGSSAPPSMLQTGSGPQASAATKPVRTTADHSLSCAECRRLKLKCNRQWPCETCVKRNIAHLCPDDTQKKEKKQAGSSRSADAEGTAVWDKLGELERKIDLLVSAQLSSHPQRLKNDSTTNLSMPSGNGLLHDLADLAADQRYRSRPRRPSESNSNSSNSKMTATSKSNAQGTLTMGPDGRALYHGPNAHSVYFARELEEETQEKGLKKIGTAEKNKEASPELGQAIPAGVATRPGSPFNPVTSPGAAALPLPLSASTPRSDGLNDSSALMWTTPGLRSPHSSAAIYAHLRQYLPTRDAAWRMFQVCDACVTFMWDPIPFHDSIDHIFGAVYQDEGPVEKPPHPHVLSLVFSTMALGILFDVRRQLNDPLGKQMYVCAWSALCMSNFTEGLGLDGMAALSRCIVYLTGRRGGKYAESAYPLHGTLMRLTISSGMHRDPAAWDVPVTTYMAGRSREEAKEAERERRRRLFWDLQCMDVLRSLSLHRPPSLLDRYVDTLFPAEWSLNNLSEQKHQSKGLFHAFKCIQTRIYDRMLDECLCTNNATNYEATMKLDEEIKHLIRLVPPYMQPALDEVEPSADPYSALEKAYTDKDARDNLILEMQRYTNLVNIHQGLILLHRTWFSRALQKDAEDSAVEQANQQPFPGTNDEEICDVGPFAHSVRTVLASSSETILLIRALWSRQPALTNRWFFYWNLCFSAAVCCALYVIRAPKSKAAQGALSDVRAAIGLLEKAKVGWRPLEVPYSILRRLEARGTSKIRQGSDDFASFRLQRQQQSDERQKRAALEDGGDEEEEDDGMELIGQERRPTKKKKVGGVDQRTGASGSTATASNGDSPDLFSNSNDSFATGYLAAAAAAAVGAPSQSMSNFGMDVTMSSRNGDPFPLALAPLRQPAQPFTDPDAPPSSSYPQTSYPLTDNTALGNSASAGGGTEASLWIQLLSSGIEWGDDLSNIDSLFSS</sequence>
<dbReference type="EMBL" id="KZ819635">
    <property type="protein sequence ID" value="PWN91345.1"/>
    <property type="molecule type" value="Genomic_DNA"/>
</dbReference>
<keyword evidence="3" id="KW-0539">Nucleus</keyword>
<feature type="region of interest" description="Disordered" evidence="4">
    <location>
        <begin position="88"/>
        <end position="107"/>
    </location>
</feature>
<dbReference type="Proteomes" id="UP000245768">
    <property type="component" value="Unassembled WGS sequence"/>
</dbReference>
<dbReference type="GeneID" id="37042880"/>
<accession>A0A316YUF2</accession>
<feature type="domain" description="Zn(2)-C6 fungal-type" evidence="5">
    <location>
        <begin position="55"/>
        <end position="84"/>
    </location>
</feature>
<dbReference type="InterPro" id="IPR007219">
    <property type="entry name" value="XnlR_reg_dom"/>
</dbReference>
<dbReference type="GO" id="GO:0008270">
    <property type="term" value="F:zinc ion binding"/>
    <property type="evidence" value="ECO:0007669"/>
    <property type="project" value="InterPro"/>
</dbReference>
<dbReference type="Pfam" id="PF00172">
    <property type="entry name" value="Zn_clus"/>
    <property type="match status" value="1"/>
</dbReference>
<dbReference type="GO" id="GO:0000981">
    <property type="term" value="F:DNA-binding transcription factor activity, RNA polymerase II-specific"/>
    <property type="evidence" value="ECO:0007669"/>
    <property type="project" value="InterPro"/>
</dbReference>
<feature type="region of interest" description="Disordered" evidence="4">
    <location>
        <begin position="164"/>
        <end position="204"/>
    </location>
</feature>
<gene>
    <name evidence="6" type="ORF">FA10DRAFT_265211</name>
</gene>
<dbReference type="Gene3D" id="4.10.240.10">
    <property type="entry name" value="Zn(2)-C6 fungal-type DNA-binding domain"/>
    <property type="match status" value="1"/>
</dbReference>
<evidence type="ECO:0000256" key="3">
    <source>
        <dbReference type="ARBA" id="ARBA00023242"/>
    </source>
</evidence>
<dbReference type="SMART" id="SM00066">
    <property type="entry name" value="GAL4"/>
    <property type="match status" value="1"/>
</dbReference>
<feature type="compositionally biased region" description="Acidic residues" evidence="4">
    <location>
        <begin position="807"/>
        <end position="818"/>
    </location>
</feature>
<proteinExistence type="predicted"/>
<dbReference type="GO" id="GO:0003677">
    <property type="term" value="F:DNA binding"/>
    <property type="evidence" value="ECO:0007669"/>
    <property type="project" value="InterPro"/>
</dbReference>
<dbReference type="CDD" id="cd00067">
    <property type="entry name" value="GAL4"/>
    <property type="match status" value="1"/>
</dbReference>
<comment type="subcellular location">
    <subcellularLocation>
        <location evidence="1">Nucleus</location>
    </subcellularLocation>
</comment>
<keyword evidence="7" id="KW-1185">Reference proteome</keyword>
<dbReference type="PROSITE" id="PS50048">
    <property type="entry name" value="ZN2_CY6_FUNGAL_2"/>
    <property type="match status" value="1"/>
</dbReference>
<dbReference type="SMART" id="SM00906">
    <property type="entry name" value="Fungal_trans"/>
    <property type="match status" value="1"/>
</dbReference>
<feature type="region of interest" description="Disordered" evidence="4">
    <location>
        <begin position="788"/>
        <end position="857"/>
    </location>
</feature>
<dbReference type="GO" id="GO:0005634">
    <property type="term" value="C:nucleus"/>
    <property type="evidence" value="ECO:0007669"/>
    <property type="project" value="UniProtKB-SubCell"/>
</dbReference>
<dbReference type="RefSeq" id="XP_025378543.1">
    <property type="nucleotide sequence ID" value="XM_025520964.1"/>
</dbReference>
<name>A0A316YUF2_9BASI</name>
<dbReference type="PROSITE" id="PS00463">
    <property type="entry name" value="ZN2_CY6_FUNGAL_1"/>
    <property type="match status" value="1"/>
</dbReference>
<feature type="region of interest" description="Disordered" evidence="4">
    <location>
        <begin position="130"/>
        <end position="151"/>
    </location>
</feature>
<dbReference type="InParanoid" id="A0A316YUF2"/>
<feature type="compositionally biased region" description="Polar residues" evidence="4">
    <location>
        <begin position="31"/>
        <end position="41"/>
    </location>
</feature>
<evidence type="ECO:0000313" key="6">
    <source>
        <dbReference type="EMBL" id="PWN91345.1"/>
    </source>
</evidence>
<dbReference type="SUPFAM" id="SSF57701">
    <property type="entry name" value="Zn2/Cys6 DNA-binding domain"/>
    <property type="match status" value="1"/>
</dbReference>
<feature type="compositionally biased region" description="Basic and acidic residues" evidence="4">
    <location>
        <begin position="795"/>
        <end position="805"/>
    </location>
</feature>
<dbReference type="InterPro" id="IPR036864">
    <property type="entry name" value="Zn2-C6_fun-type_DNA-bd_sf"/>
</dbReference>
<evidence type="ECO:0000259" key="5">
    <source>
        <dbReference type="PROSITE" id="PS50048"/>
    </source>
</evidence>